<dbReference type="RefSeq" id="WP_037228624.1">
    <property type="nucleotide sequence ID" value="NZ_BAWF01000009.1"/>
</dbReference>
<evidence type="ECO:0000256" key="1">
    <source>
        <dbReference type="SAM" id="MobiDB-lite"/>
    </source>
</evidence>
<dbReference type="Proteomes" id="UP000019491">
    <property type="component" value="Unassembled WGS sequence"/>
</dbReference>
<dbReference type="AlphaFoldDB" id="X0PZ04"/>
<sequence length="548" mass="58801">MNAAELAVFSGVVEQLCTEMDVTLERAAFSPIISEATDRACGMYAATDGGVIAQGHRGLPIFVGIMQFSVEAFINEVTDYEDGDVYVLNDPYRGGTHLMDVRIIAPYYYQGELVCFLANTAHWADIGGATPGGFGTWSTSIHAEGLRIPPTRIVKSGQLDRNVLNLILENIRIPQEREGDLLAQLNALAVGRVRLDAVIDRYGLERFRELCGELGDYAERLARAQIRKIPNGQFTAADFLDDDGIGFDPLKINCSLTVQDEKLTFDFAGTSAPCQGPINSPVGASTSAVLIALMHLFPNLLINSGTFRQIEVNIPDETFLSATYPAPVAACASEVPSRVIDTVMEVVGKADPEHAQGGACSTSVNFTLHGTDGGREYIMYFFAGGGYGAFDGGDGLNNACATISMSQVPPIELLEEWYPITFERYEFRGGSGGDGEFRGGLGAQYLIRVNSDTAQASFLGDRGKFPPKGASGGSDGSMTTIRILRNDGSVYIPDHVSKDQDVDLVKGDRIFVAMPGGGGFGDPALRGDDARERDERAGILVHSFDIGG</sequence>
<name>X0PZ04_RHOWR</name>
<dbReference type="Pfam" id="PF02538">
    <property type="entry name" value="Hydantoinase_B"/>
    <property type="match status" value="1"/>
</dbReference>
<keyword evidence="4" id="KW-1185">Reference proteome</keyword>
<protein>
    <submittedName>
        <fullName evidence="3">Hydantoinase B</fullName>
    </submittedName>
</protein>
<dbReference type="InterPro" id="IPR003692">
    <property type="entry name" value="Hydantoinase_B"/>
</dbReference>
<dbReference type="OrthoDB" id="102473at2"/>
<dbReference type="GO" id="GO:0006749">
    <property type="term" value="P:glutathione metabolic process"/>
    <property type="evidence" value="ECO:0007669"/>
    <property type="project" value="TreeGrafter"/>
</dbReference>
<feature type="region of interest" description="Disordered" evidence="1">
    <location>
        <begin position="458"/>
        <end position="477"/>
    </location>
</feature>
<dbReference type="GO" id="GO:0017168">
    <property type="term" value="F:5-oxoprolinase (ATP-hydrolyzing) activity"/>
    <property type="evidence" value="ECO:0007669"/>
    <property type="project" value="TreeGrafter"/>
</dbReference>
<evidence type="ECO:0000259" key="2">
    <source>
        <dbReference type="Pfam" id="PF02538"/>
    </source>
</evidence>
<feature type="domain" description="Hydantoinase B/oxoprolinase" evidence="2">
    <location>
        <begin position="4"/>
        <end position="523"/>
    </location>
</feature>
<evidence type="ECO:0000313" key="3">
    <source>
        <dbReference type="EMBL" id="GAF43687.1"/>
    </source>
</evidence>
<dbReference type="EMBL" id="BAWF01000009">
    <property type="protein sequence ID" value="GAF43687.1"/>
    <property type="molecule type" value="Genomic_DNA"/>
</dbReference>
<gene>
    <name evidence="3" type="primary">hyuB</name>
    <name evidence="3" type="ORF">RW1_009_01110</name>
</gene>
<organism evidence="3 4">
    <name type="scientific">Rhodococcus wratislaviensis NBRC 100605</name>
    <dbReference type="NCBI Taxonomy" id="1219028"/>
    <lineage>
        <taxon>Bacteria</taxon>
        <taxon>Bacillati</taxon>
        <taxon>Actinomycetota</taxon>
        <taxon>Actinomycetes</taxon>
        <taxon>Mycobacteriales</taxon>
        <taxon>Nocardiaceae</taxon>
        <taxon>Rhodococcus</taxon>
    </lineage>
</organism>
<dbReference type="GO" id="GO:0005829">
    <property type="term" value="C:cytosol"/>
    <property type="evidence" value="ECO:0007669"/>
    <property type="project" value="TreeGrafter"/>
</dbReference>
<dbReference type="PANTHER" id="PTHR11365:SF23">
    <property type="entry name" value="HYPOTHETICAL 5-OXOPROLINASE (EUROFUNG)-RELATED"/>
    <property type="match status" value="1"/>
</dbReference>
<proteinExistence type="predicted"/>
<dbReference type="InterPro" id="IPR045079">
    <property type="entry name" value="Oxoprolinase-like"/>
</dbReference>
<accession>X0PZ04</accession>
<comment type="caution">
    <text evidence="3">The sequence shown here is derived from an EMBL/GenBank/DDBJ whole genome shotgun (WGS) entry which is preliminary data.</text>
</comment>
<reference evidence="3 4" key="1">
    <citation type="submission" date="2014-02" db="EMBL/GenBank/DDBJ databases">
        <title>Whole genome shotgun sequence of Rhodococcus wratislaviensis NBRC 100605.</title>
        <authorList>
            <person name="Hosoyama A."/>
            <person name="Tsuchikane K."/>
            <person name="Yoshida I."/>
            <person name="Ohji S."/>
            <person name="Ichikawa N."/>
            <person name="Yamazoe A."/>
            <person name="Fujita N."/>
        </authorList>
    </citation>
    <scope>NUCLEOTIDE SEQUENCE [LARGE SCALE GENOMIC DNA]</scope>
    <source>
        <strain evidence="3 4">NBRC 100605</strain>
    </source>
</reference>
<dbReference type="PANTHER" id="PTHR11365">
    <property type="entry name" value="5-OXOPROLINASE RELATED"/>
    <property type="match status" value="1"/>
</dbReference>
<evidence type="ECO:0000313" key="4">
    <source>
        <dbReference type="Proteomes" id="UP000019491"/>
    </source>
</evidence>